<dbReference type="Proteomes" id="UP000577697">
    <property type="component" value="Unassembled WGS sequence"/>
</dbReference>
<sequence length="166" mass="17597">MNQHILEKLQIAAGFVPVSMATAPTEDWVSLKNYGRMTVVFFKAAGTAGDDPTLTLEQATAVAGTGAKALNFTRIDVKQGADLFAVGQFTTVTQAAANTYTDATSAEVQAIWVLDVEAEDLDVDGGFDCIRASISDVGTNAQLGCMLYLGHEPRYAQAPMPSMISD</sequence>
<keyword evidence="4" id="KW-1185">Reference proteome</keyword>
<organism evidence="1 3">
    <name type="scientific">Aminobacter aminovorans</name>
    <name type="common">Chelatobacter heintzii</name>
    <dbReference type="NCBI Taxonomy" id="83263"/>
    <lineage>
        <taxon>Bacteria</taxon>
        <taxon>Pseudomonadati</taxon>
        <taxon>Pseudomonadota</taxon>
        <taxon>Alphaproteobacteria</taxon>
        <taxon>Hyphomicrobiales</taxon>
        <taxon>Phyllobacteriaceae</taxon>
        <taxon>Aminobacter</taxon>
    </lineage>
</organism>
<evidence type="ECO:0000313" key="2">
    <source>
        <dbReference type="EMBL" id="MBB3705850.1"/>
    </source>
</evidence>
<proteinExistence type="predicted"/>
<dbReference type="KEGG" id="aak:AA2016_2239"/>
<dbReference type="Proteomes" id="UP000075755">
    <property type="component" value="Chromosome"/>
</dbReference>
<reference evidence="2 4" key="2">
    <citation type="submission" date="2020-08" db="EMBL/GenBank/DDBJ databases">
        <title>Genomic Encyclopedia of Type Strains, Phase IV (KMG-IV): sequencing the most valuable type-strain genomes for metagenomic binning, comparative biology and taxonomic classification.</title>
        <authorList>
            <person name="Goeker M."/>
        </authorList>
    </citation>
    <scope>NUCLEOTIDE SEQUENCE [LARGE SCALE GENOMIC DNA]</scope>
    <source>
        <strain evidence="2 4">DSM 10368</strain>
    </source>
</reference>
<evidence type="ECO:0000313" key="1">
    <source>
        <dbReference type="EMBL" id="AMS41168.1"/>
    </source>
</evidence>
<gene>
    <name evidence="1" type="ORF">AA2016_2239</name>
    <name evidence="2" type="ORF">FHS67_002169</name>
</gene>
<evidence type="ECO:0000313" key="4">
    <source>
        <dbReference type="Proteomes" id="UP000577697"/>
    </source>
</evidence>
<dbReference type="EMBL" id="CP015005">
    <property type="protein sequence ID" value="AMS41168.1"/>
    <property type="molecule type" value="Genomic_DNA"/>
</dbReference>
<protein>
    <submittedName>
        <fullName evidence="1">Uncharacterized protein</fullName>
    </submittedName>
</protein>
<accession>A0AAC8YN14</accession>
<dbReference type="RefSeq" id="WP_067958959.1">
    <property type="nucleotide sequence ID" value="NZ_CP015005.1"/>
</dbReference>
<dbReference type="AlphaFoldDB" id="A0AAC8YN14"/>
<evidence type="ECO:0000313" key="3">
    <source>
        <dbReference type="Proteomes" id="UP000075755"/>
    </source>
</evidence>
<dbReference type="EMBL" id="JACICB010000007">
    <property type="protein sequence ID" value="MBB3705850.1"/>
    <property type="molecule type" value="Genomic_DNA"/>
</dbReference>
<name>A0AAC8YN14_AMIAI</name>
<reference evidence="1 3" key="1">
    <citation type="submission" date="2016-03" db="EMBL/GenBank/DDBJ databases">
        <title>Complete genome of Aminobacter aminovorans KCTC 2477.</title>
        <authorList>
            <person name="Kim K.M."/>
        </authorList>
    </citation>
    <scope>NUCLEOTIDE SEQUENCE [LARGE SCALE GENOMIC DNA]</scope>
    <source>
        <strain evidence="1 3">KCTC 2477</strain>
    </source>
</reference>